<evidence type="ECO:0000256" key="6">
    <source>
        <dbReference type="ARBA" id="ARBA00022798"/>
    </source>
</evidence>
<dbReference type="InterPro" id="IPR050861">
    <property type="entry name" value="Dihydroxyacetone_Kinase"/>
</dbReference>
<dbReference type="FunFam" id="1.25.40.340:FF:000002">
    <property type="entry name" value="Dihydroxyacetone kinase, L subunit"/>
    <property type="match status" value="1"/>
</dbReference>
<evidence type="ECO:0000256" key="4">
    <source>
        <dbReference type="ARBA" id="ARBA00022679"/>
    </source>
</evidence>
<comment type="function">
    <text evidence="8">ADP-binding subunit of the dihydroxyacetone kinase, which is responsible for the phosphoenolpyruvate (PEP)-dependent phosphorylation of dihydroxyacetone. DhaL-ADP is converted to DhaL-ATP via a phosphoryl group transfer from DhaM and transmits it to dihydroxyacetone binds to DhaK.</text>
</comment>
<keyword evidence="6" id="KW-0319">Glycerol metabolism</keyword>
<dbReference type="AlphaFoldDB" id="A0A1D3TSR4"/>
<dbReference type="SUPFAM" id="SSF101473">
    <property type="entry name" value="DhaL-like"/>
    <property type="match status" value="1"/>
</dbReference>
<evidence type="ECO:0000256" key="2">
    <source>
        <dbReference type="ARBA" id="ARBA00004745"/>
    </source>
</evidence>
<dbReference type="PROSITE" id="PS51480">
    <property type="entry name" value="DHAL"/>
    <property type="match status" value="1"/>
</dbReference>
<name>A0A1D3TSR4_9FIRM</name>
<dbReference type="SMART" id="SM01120">
    <property type="entry name" value="Dak2"/>
    <property type="match status" value="1"/>
</dbReference>
<dbReference type="GO" id="GO:0019563">
    <property type="term" value="P:glycerol catabolic process"/>
    <property type="evidence" value="ECO:0007669"/>
    <property type="project" value="TreeGrafter"/>
</dbReference>
<dbReference type="InterPro" id="IPR004007">
    <property type="entry name" value="DhaL_dom"/>
</dbReference>
<organism evidence="10 11">
    <name type="scientific">Anaerobium acetethylicum</name>
    <dbReference type="NCBI Taxonomy" id="1619234"/>
    <lineage>
        <taxon>Bacteria</taxon>
        <taxon>Bacillati</taxon>
        <taxon>Bacillota</taxon>
        <taxon>Clostridia</taxon>
        <taxon>Lachnospirales</taxon>
        <taxon>Lachnospiraceae</taxon>
        <taxon>Anaerobium</taxon>
    </lineage>
</organism>
<dbReference type="RefSeq" id="WP_091232509.1">
    <property type="nucleotide sequence ID" value="NZ_FMKA01000007.1"/>
</dbReference>
<reference evidence="10 11" key="1">
    <citation type="submission" date="2016-09" db="EMBL/GenBank/DDBJ databases">
        <authorList>
            <person name="Capua I."/>
            <person name="De Benedictis P."/>
            <person name="Joannis T."/>
            <person name="Lombin L.H."/>
            <person name="Cattoli G."/>
        </authorList>
    </citation>
    <scope>NUCLEOTIDE SEQUENCE [LARGE SCALE GENOMIC DNA]</scope>
    <source>
        <strain evidence="10 11">GluBS11</strain>
    </source>
</reference>
<dbReference type="PANTHER" id="PTHR28629">
    <property type="entry name" value="TRIOKINASE/FMN CYCLASE"/>
    <property type="match status" value="1"/>
</dbReference>
<proteinExistence type="predicted"/>
<sequence>MSTFKNADGKKILLKMVKAIQDNKAYLGEVDGLIGDGDHGMNMNKGFSVFESRFADKEFSFTEGLEELGMILLNEIGGSMGPIYGTILMEMAEAGEDLEEISLADFGNMLSAGLTGLCGIVDAKVGDKTLVDALSPAADVIRSSAAEGKDYREALPAMKKAAEAGRDSTKDMVAKFGRSSRLGERSRGVLDAGATSCSIILTAMADGIEEVIA</sequence>
<evidence type="ECO:0000256" key="3">
    <source>
        <dbReference type="ARBA" id="ARBA00012095"/>
    </source>
</evidence>
<evidence type="ECO:0000256" key="7">
    <source>
        <dbReference type="ARBA" id="ARBA00046577"/>
    </source>
</evidence>
<evidence type="ECO:0000256" key="1">
    <source>
        <dbReference type="ARBA" id="ARBA00001113"/>
    </source>
</evidence>
<dbReference type="OrthoDB" id="9800291at2"/>
<dbReference type="InterPro" id="IPR012737">
    <property type="entry name" value="DhaK_L_YcgS"/>
</dbReference>
<dbReference type="Pfam" id="PF02734">
    <property type="entry name" value="Dak2"/>
    <property type="match status" value="1"/>
</dbReference>
<dbReference type="STRING" id="1619234.SAMN05421730_100740"/>
<gene>
    <name evidence="10" type="ORF">SAMN05421730_100740</name>
</gene>
<feature type="domain" description="DhaL" evidence="9">
    <location>
        <begin position="7"/>
        <end position="206"/>
    </location>
</feature>
<comment type="subunit">
    <text evidence="7">Homodimer. The dihydroxyacetone kinase complex is composed of a homodimer of DhaM, a homodimer of DhaK and the subunit DhaL.</text>
</comment>
<dbReference type="GO" id="GO:0004371">
    <property type="term" value="F:glycerone kinase activity"/>
    <property type="evidence" value="ECO:0007669"/>
    <property type="project" value="InterPro"/>
</dbReference>
<dbReference type="NCBIfam" id="TIGR02365">
    <property type="entry name" value="dha_L_ycgS"/>
    <property type="match status" value="1"/>
</dbReference>
<dbReference type="PANTHER" id="PTHR28629:SF4">
    <property type="entry name" value="TRIOKINASE_FMN CYCLASE"/>
    <property type="match status" value="1"/>
</dbReference>
<dbReference type="Gene3D" id="1.25.40.340">
    <property type="match status" value="1"/>
</dbReference>
<keyword evidence="11" id="KW-1185">Reference proteome</keyword>
<dbReference type="EMBL" id="FMKA01000007">
    <property type="protein sequence ID" value="SCP96917.1"/>
    <property type="molecule type" value="Genomic_DNA"/>
</dbReference>
<evidence type="ECO:0000259" key="9">
    <source>
        <dbReference type="PROSITE" id="PS51480"/>
    </source>
</evidence>
<keyword evidence="5 10" id="KW-0418">Kinase</keyword>
<dbReference type="GO" id="GO:0005829">
    <property type="term" value="C:cytosol"/>
    <property type="evidence" value="ECO:0007669"/>
    <property type="project" value="TreeGrafter"/>
</dbReference>
<keyword evidence="4" id="KW-0808">Transferase</keyword>
<dbReference type="GO" id="GO:0047324">
    <property type="term" value="F:phosphoenolpyruvate-glycerone phosphotransferase activity"/>
    <property type="evidence" value="ECO:0007669"/>
    <property type="project" value="UniProtKB-EC"/>
</dbReference>
<comment type="catalytic activity">
    <reaction evidence="1">
        <text>dihydroxyacetone + phosphoenolpyruvate = dihydroxyacetone phosphate + pyruvate</text>
        <dbReference type="Rhea" id="RHEA:18381"/>
        <dbReference type="ChEBI" id="CHEBI:15361"/>
        <dbReference type="ChEBI" id="CHEBI:16016"/>
        <dbReference type="ChEBI" id="CHEBI:57642"/>
        <dbReference type="ChEBI" id="CHEBI:58702"/>
        <dbReference type="EC" id="2.7.1.121"/>
    </reaction>
</comment>
<evidence type="ECO:0000313" key="10">
    <source>
        <dbReference type="EMBL" id="SCP96917.1"/>
    </source>
</evidence>
<dbReference type="Proteomes" id="UP000199315">
    <property type="component" value="Unassembled WGS sequence"/>
</dbReference>
<dbReference type="InterPro" id="IPR036117">
    <property type="entry name" value="DhaL_dom_sf"/>
</dbReference>
<accession>A0A1D3TSR4</accession>
<evidence type="ECO:0000256" key="8">
    <source>
        <dbReference type="ARBA" id="ARBA00055771"/>
    </source>
</evidence>
<evidence type="ECO:0000313" key="11">
    <source>
        <dbReference type="Proteomes" id="UP000199315"/>
    </source>
</evidence>
<comment type="pathway">
    <text evidence="2">Polyol metabolism; glycerol degradation.</text>
</comment>
<dbReference type="EC" id="2.7.1.121" evidence="3"/>
<protein>
    <recommendedName>
        <fullName evidence="3">phosphoenolpyruvate--glycerone phosphotransferase</fullName>
        <ecNumber evidence="3">2.7.1.121</ecNumber>
    </recommendedName>
</protein>
<evidence type="ECO:0000256" key="5">
    <source>
        <dbReference type="ARBA" id="ARBA00022777"/>
    </source>
</evidence>